<dbReference type="InterPro" id="IPR049734">
    <property type="entry name" value="NudC-like_C"/>
</dbReference>
<dbReference type="RefSeq" id="WP_115861523.1">
    <property type="nucleotide sequence ID" value="NZ_QTSU01000004.1"/>
</dbReference>
<feature type="domain" description="Nudix hydrolase" evidence="11">
    <location>
        <begin position="173"/>
        <end position="295"/>
    </location>
</feature>
<dbReference type="Pfam" id="PF09297">
    <property type="entry name" value="Zn_ribbon_NUD"/>
    <property type="match status" value="1"/>
</dbReference>
<comment type="cofactor">
    <cofactor evidence="2">
        <name>Zn(2+)</name>
        <dbReference type="ChEBI" id="CHEBI:29105"/>
    </cofactor>
</comment>
<reference evidence="12 13" key="1">
    <citation type="submission" date="2018-08" db="EMBL/GenBank/DDBJ databases">
        <title>Lysobacter sp. zong2l5, whole genome shotgun sequence.</title>
        <authorList>
            <person name="Zhang X."/>
            <person name="Feng G."/>
            <person name="Zhu H."/>
        </authorList>
    </citation>
    <scope>NUCLEOTIDE SEQUENCE [LARGE SCALE GENOMIC DNA]</scope>
    <source>
        <strain evidence="13">zong2l5</strain>
    </source>
</reference>
<dbReference type="InterPro" id="IPR000086">
    <property type="entry name" value="NUDIX_hydrolase_dom"/>
</dbReference>
<evidence type="ECO:0000313" key="12">
    <source>
        <dbReference type="EMBL" id="RDZ26234.1"/>
    </source>
</evidence>
<dbReference type="EMBL" id="QTSU01000004">
    <property type="protein sequence ID" value="RDZ26234.1"/>
    <property type="molecule type" value="Genomic_DNA"/>
</dbReference>
<comment type="cofactor">
    <cofactor evidence="1">
        <name>Mg(2+)</name>
        <dbReference type="ChEBI" id="CHEBI:18420"/>
    </cofactor>
</comment>
<evidence type="ECO:0000256" key="9">
    <source>
        <dbReference type="ARBA" id="ARBA00023679"/>
    </source>
</evidence>
<accession>A0A371JX82</accession>
<dbReference type="GO" id="GO:0005829">
    <property type="term" value="C:cytosol"/>
    <property type="evidence" value="ECO:0007669"/>
    <property type="project" value="TreeGrafter"/>
</dbReference>
<keyword evidence="13" id="KW-1185">Reference proteome</keyword>
<feature type="compositionally biased region" description="Basic and acidic residues" evidence="10">
    <location>
        <begin position="278"/>
        <end position="290"/>
    </location>
</feature>
<keyword evidence="8" id="KW-0520">NAD</keyword>
<dbReference type="GO" id="GO:0019677">
    <property type="term" value="P:NAD+ catabolic process"/>
    <property type="evidence" value="ECO:0007669"/>
    <property type="project" value="TreeGrafter"/>
</dbReference>
<evidence type="ECO:0000259" key="11">
    <source>
        <dbReference type="PROSITE" id="PS51462"/>
    </source>
</evidence>
<evidence type="ECO:0000256" key="7">
    <source>
        <dbReference type="ARBA" id="ARBA00022842"/>
    </source>
</evidence>
<evidence type="ECO:0000256" key="6">
    <source>
        <dbReference type="ARBA" id="ARBA00022801"/>
    </source>
</evidence>
<dbReference type="GO" id="GO:0046872">
    <property type="term" value="F:metal ion binding"/>
    <property type="evidence" value="ECO:0007669"/>
    <property type="project" value="UniProtKB-KW"/>
</dbReference>
<evidence type="ECO:0000256" key="4">
    <source>
        <dbReference type="ARBA" id="ARBA00012381"/>
    </source>
</evidence>
<dbReference type="GO" id="GO:0110153">
    <property type="term" value="F:RNA NAD-cap (NMN-forming) hydrolase activity"/>
    <property type="evidence" value="ECO:0007669"/>
    <property type="project" value="RHEA"/>
</dbReference>
<comment type="caution">
    <text evidence="12">The sequence shown here is derived from an EMBL/GenBank/DDBJ whole genome shotgun (WGS) entry which is preliminary data.</text>
</comment>
<dbReference type="OrthoDB" id="9791656at2"/>
<sequence>MSQPADPTERAPFAFVEAGSDAACRAALDRADHLRDQPEALTALWSTARVILLDESGQALADEDRALLAPTGAELSAGPGGVGAAVFLGLAPDGGAWFALDAALTAFEAPRRVELRAAAAYWPALHASVFAQARALQHWRSRNRHCGVCGGEVAFSRGGWQGRCTQCETEHYPRTDPAVIVAVSDGERLLLGRQTGWPARRYSVLAGFVEPGESLEQTVAREVREEAGVQVLRCRYLASQPWPFPGALMLGFFADAVPGEPQVGDELEEARWFTAEEVRQAQRRGERPPAEDDEGPLLSPSISISRWLIDRWLAAAEERASR</sequence>
<keyword evidence="5" id="KW-0479">Metal-binding</keyword>
<dbReference type="GO" id="GO:0035529">
    <property type="term" value="F:NADH pyrophosphatase activity"/>
    <property type="evidence" value="ECO:0007669"/>
    <property type="project" value="TreeGrafter"/>
</dbReference>
<organism evidence="12 13">
    <name type="scientific">Lysobacter silvisoli</name>
    <dbReference type="NCBI Taxonomy" id="2293254"/>
    <lineage>
        <taxon>Bacteria</taxon>
        <taxon>Pseudomonadati</taxon>
        <taxon>Pseudomonadota</taxon>
        <taxon>Gammaproteobacteria</taxon>
        <taxon>Lysobacterales</taxon>
        <taxon>Lysobacteraceae</taxon>
        <taxon>Lysobacter</taxon>
    </lineage>
</organism>
<keyword evidence="7" id="KW-0460">Magnesium</keyword>
<dbReference type="Proteomes" id="UP000264492">
    <property type="component" value="Unassembled WGS sequence"/>
</dbReference>
<gene>
    <name evidence="12" type="ORF">DX914_18350</name>
</gene>
<dbReference type="PROSITE" id="PS51462">
    <property type="entry name" value="NUDIX"/>
    <property type="match status" value="1"/>
</dbReference>
<keyword evidence="6 12" id="KW-0378">Hydrolase</keyword>
<evidence type="ECO:0000313" key="13">
    <source>
        <dbReference type="Proteomes" id="UP000264492"/>
    </source>
</evidence>
<dbReference type="InterPro" id="IPR015376">
    <property type="entry name" value="Znr_NADH_PPase"/>
</dbReference>
<evidence type="ECO:0000256" key="10">
    <source>
        <dbReference type="SAM" id="MobiDB-lite"/>
    </source>
</evidence>
<dbReference type="PANTHER" id="PTHR42904:SF6">
    <property type="entry name" value="NAD-CAPPED RNA HYDROLASE NUDT12"/>
    <property type="match status" value="1"/>
</dbReference>
<dbReference type="InterPro" id="IPR015375">
    <property type="entry name" value="NADH_PPase-like_N"/>
</dbReference>
<evidence type="ECO:0000256" key="8">
    <source>
        <dbReference type="ARBA" id="ARBA00023027"/>
    </source>
</evidence>
<dbReference type="PANTHER" id="PTHR42904">
    <property type="entry name" value="NUDIX HYDROLASE, NUDC SUBFAMILY"/>
    <property type="match status" value="1"/>
</dbReference>
<dbReference type="NCBIfam" id="NF001299">
    <property type="entry name" value="PRK00241.1"/>
    <property type="match status" value="1"/>
</dbReference>
<dbReference type="InterPro" id="IPR015797">
    <property type="entry name" value="NUDIX_hydrolase-like_dom_sf"/>
</dbReference>
<evidence type="ECO:0000256" key="3">
    <source>
        <dbReference type="ARBA" id="ARBA00009595"/>
    </source>
</evidence>
<comment type="similarity">
    <text evidence="3">Belongs to the Nudix hydrolase family. NudC subfamily.</text>
</comment>
<dbReference type="Gene3D" id="3.90.79.20">
    <property type="match status" value="1"/>
</dbReference>
<name>A0A371JX82_9GAMM</name>
<evidence type="ECO:0000256" key="2">
    <source>
        <dbReference type="ARBA" id="ARBA00001947"/>
    </source>
</evidence>
<dbReference type="AlphaFoldDB" id="A0A371JX82"/>
<evidence type="ECO:0000256" key="1">
    <source>
        <dbReference type="ARBA" id="ARBA00001946"/>
    </source>
</evidence>
<dbReference type="SUPFAM" id="SSF55811">
    <property type="entry name" value="Nudix"/>
    <property type="match status" value="1"/>
</dbReference>
<proteinExistence type="inferred from homology"/>
<dbReference type="GO" id="GO:0006742">
    <property type="term" value="P:NADP+ catabolic process"/>
    <property type="evidence" value="ECO:0007669"/>
    <property type="project" value="TreeGrafter"/>
</dbReference>
<feature type="region of interest" description="Disordered" evidence="10">
    <location>
        <begin position="278"/>
        <end position="299"/>
    </location>
</feature>
<dbReference type="PROSITE" id="PS00893">
    <property type="entry name" value="NUDIX_BOX"/>
    <property type="match status" value="1"/>
</dbReference>
<dbReference type="Pfam" id="PF09296">
    <property type="entry name" value="NUDIX-like"/>
    <property type="match status" value="1"/>
</dbReference>
<dbReference type="CDD" id="cd03429">
    <property type="entry name" value="NUDIX_NADH_pyrophosphatase_Nudt13"/>
    <property type="match status" value="1"/>
</dbReference>
<comment type="catalytic activity">
    <reaction evidence="9">
        <text>a 5'-end NAD(+)-phospho-ribonucleoside in mRNA + H2O = a 5'-end phospho-adenosine-phospho-ribonucleoside in mRNA + beta-nicotinamide D-ribonucleotide + 2 H(+)</text>
        <dbReference type="Rhea" id="RHEA:60876"/>
        <dbReference type="Rhea" id="RHEA-COMP:15698"/>
        <dbReference type="Rhea" id="RHEA-COMP:15719"/>
        <dbReference type="ChEBI" id="CHEBI:14649"/>
        <dbReference type="ChEBI" id="CHEBI:15377"/>
        <dbReference type="ChEBI" id="CHEBI:15378"/>
        <dbReference type="ChEBI" id="CHEBI:144029"/>
        <dbReference type="ChEBI" id="CHEBI:144051"/>
    </reaction>
    <physiologicalReaction direction="left-to-right" evidence="9">
        <dbReference type="Rhea" id="RHEA:60877"/>
    </physiologicalReaction>
</comment>
<dbReference type="EC" id="3.6.1.22" evidence="4"/>
<protein>
    <recommendedName>
        <fullName evidence="4">NAD(+) diphosphatase</fullName>
        <ecNumber evidence="4">3.6.1.22</ecNumber>
    </recommendedName>
</protein>
<dbReference type="InterPro" id="IPR020084">
    <property type="entry name" value="NUDIX_hydrolase_CS"/>
</dbReference>
<dbReference type="InterPro" id="IPR050241">
    <property type="entry name" value="NAD-cap_RNA_hydrolase_NudC"/>
</dbReference>
<dbReference type="Pfam" id="PF00293">
    <property type="entry name" value="NUDIX"/>
    <property type="match status" value="1"/>
</dbReference>
<evidence type="ECO:0000256" key="5">
    <source>
        <dbReference type="ARBA" id="ARBA00022723"/>
    </source>
</evidence>
<dbReference type="Gene3D" id="3.90.79.10">
    <property type="entry name" value="Nucleoside Triphosphate Pyrophosphohydrolase"/>
    <property type="match status" value="1"/>
</dbReference>